<organism evidence="1 2">
    <name type="scientific">Vibrio gazogenes</name>
    <dbReference type="NCBI Taxonomy" id="687"/>
    <lineage>
        <taxon>Bacteria</taxon>
        <taxon>Pseudomonadati</taxon>
        <taxon>Pseudomonadota</taxon>
        <taxon>Gammaproteobacteria</taxon>
        <taxon>Vibrionales</taxon>
        <taxon>Vibrionaceae</taxon>
        <taxon>Vibrio</taxon>
    </lineage>
</organism>
<proteinExistence type="predicted"/>
<dbReference type="OrthoDB" id="775526at2"/>
<dbReference type="AlphaFoldDB" id="A0A1Z2SM15"/>
<dbReference type="Proteomes" id="UP000196708">
    <property type="component" value="Chromosome 2"/>
</dbReference>
<dbReference type="KEGG" id="vga:BSQ33_21270"/>
<evidence type="ECO:0000313" key="2">
    <source>
        <dbReference type="Proteomes" id="UP000196708"/>
    </source>
</evidence>
<name>A0A1Z2SM15_VIBGA</name>
<protein>
    <submittedName>
        <fullName evidence="1">Uncharacterized protein</fullName>
    </submittedName>
</protein>
<evidence type="ECO:0000313" key="1">
    <source>
        <dbReference type="EMBL" id="ASA58214.1"/>
    </source>
</evidence>
<gene>
    <name evidence="1" type="ORF">BSQ33_21270</name>
</gene>
<accession>A0A1Z2SM15</accession>
<dbReference type="RefSeq" id="WP_088135248.1">
    <property type="nucleotide sequence ID" value="NZ_CP018836.1"/>
</dbReference>
<sequence length="134" mass="15412">MLKIEVVIEDQNGIQQYTYVNISKSVPWKLVFPGGEGIESFEVEADDLFIACTRLREHLEQQYFKLLCNASRENLCVSSMSREMGGGRKGYIVQMGQPTSRDTLVDIFGYVDSHLVVSVEEQKQFHEKWMKSLK</sequence>
<reference evidence="1 2" key="1">
    <citation type="submission" date="2016-12" db="EMBL/GenBank/DDBJ databases">
        <authorList>
            <person name="Song W.-J."/>
            <person name="Kurnit D.M."/>
        </authorList>
    </citation>
    <scope>NUCLEOTIDE SEQUENCE [LARGE SCALE GENOMIC DNA]</scope>
    <source>
        <strain evidence="1 2">ATCC 43942</strain>
    </source>
</reference>
<dbReference type="EMBL" id="CP018836">
    <property type="protein sequence ID" value="ASA58214.1"/>
    <property type="molecule type" value="Genomic_DNA"/>
</dbReference>